<feature type="transmembrane region" description="Helical" evidence="2">
    <location>
        <begin position="103"/>
        <end position="120"/>
    </location>
</feature>
<organism evidence="4 5">
    <name type="scientific">Nocardioides ginsengisoli</name>
    <dbReference type="NCBI Taxonomy" id="363868"/>
    <lineage>
        <taxon>Bacteria</taxon>
        <taxon>Bacillati</taxon>
        <taxon>Actinomycetota</taxon>
        <taxon>Actinomycetes</taxon>
        <taxon>Propionibacteriales</taxon>
        <taxon>Nocardioidaceae</taxon>
        <taxon>Nocardioides</taxon>
    </lineage>
</organism>
<dbReference type="Proteomes" id="UP001597229">
    <property type="component" value="Unassembled WGS sequence"/>
</dbReference>
<keyword evidence="2" id="KW-1133">Transmembrane helix</keyword>
<dbReference type="RefSeq" id="WP_367921412.1">
    <property type="nucleotide sequence ID" value="NZ_BAABAC010000042.1"/>
</dbReference>
<accession>A0ABW3VWD1</accession>
<evidence type="ECO:0000256" key="2">
    <source>
        <dbReference type="SAM" id="Phobius"/>
    </source>
</evidence>
<evidence type="ECO:0000313" key="5">
    <source>
        <dbReference type="Proteomes" id="UP001597229"/>
    </source>
</evidence>
<sequence length="204" mass="21051">MSRHSMRRGSTGTIGPDGGDPAVVDWMRALETAPQLDVPVARVTRLANRVLPPGPLRDGLRGHRWLGHAVHPLLTDLPLGMWTSALVLDLVGGREAEGAAQRLVGLGVVAAVPTALTGWAEWVGLAERDRRVGLVHAAANATGIALFAGSWRARRAGARRRGIALAVAGSLAAAAGGYLGAHLTEVRKVAGSHPAFAAAAGDTS</sequence>
<evidence type="ECO:0000313" key="4">
    <source>
        <dbReference type="EMBL" id="MFD1247353.1"/>
    </source>
</evidence>
<feature type="transmembrane region" description="Helical" evidence="2">
    <location>
        <begin position="163"/>
        <end position="181"/>
    </location>
</feature>
<reference evidence="5" key="1">
    <citation type="journal article" date="2019" name="Int. J. Syst. Evol. Microbiol.">
        <title>The Global Catalogue of Microorganisms (GCM) 10K type strain sequencing project: providing services to taxonomists for standard genome sequencing and annotation.</title>
        <authorList>
            <consortium name="The Broad Institute Genomics Platform"/>
            <consortium name="The Broad Institute Genome Sequencing Center for Infectious Disease"/>
            <person name="Wu L."/>
            <person name="Ma J."/>
        </authorList>
    </citation>
    <scope>NUCLEOTIDE SEQUENCE [LARGE SCALE GENOMIC DNA]</scope>
    <source>
        <strain evidence="5">CCUG 52478</strain>
    </source>
</reference>
<keyword evidence="2" id="KW-0812">Transmembrane</keyword>
<dbReference type="EMBL" id="JBHTLX010000008">
    <property type="protein sequence ID" value="MFD1247353.1"/>
    <property type="molecule type" value="Genomic_DNA"/>
</dbReference>
<dbReference type="InterPro" id="IPR019251">
    <property type="entry name" value="DUF2231_TM"/>
</dbReference>
<keyword evidence="5" id="KW-1185">Reference proteome</keyword>
<evidence type="ECO:0000259" key="3">
    <source>
        <dbReference type="Pfam" id="PF09990"/>
    </source>
</evidence>
<feature type="domain" description="DUF2231" evidence="3">
    <location>
        <begin position="67"/>
        <end position="188"/>
    </location>
</feature>
<proteinExistence type="predicted"/>
<protein>
    <submittedName>
        <fullName evidence="4">DUF2231 domain-containing protein</fullName>
    </submittedName>
</protein>
<feature type="region of interest" description="Disordered" evidence="1">
    <location>
        <begin position="1"/>
        <end position="20"/>
    </location>
</feature>
<evidence type="ECO:0000256" key="1">
    <source>
        <dbReference type="SAM" id="MobiDB-lite"/>
    </source>
</evidence>
<keyword evidence="2" id="KW-0472">Membrane</keyword>
<gene>
    <name evidence="4" type="ORF">ACFQ3F_06095</name>
</gene>
<comment type="caution">
    <text evidence="4">The sequence shown here is derived from an EMBL/GenBank/DDBJ whole genome shotgun (WGS) entry which is preliminary data.</text>
</comment>
<feature type="transmembrane region" description="Helical" evidence="2">
    <location>
        <begin position="132"/>
        <end position="151"/>
    </location>
</feature>
<name>A0ABW3VWD1_9ACTN</name>
<dbReference type="Pfam" id="PF09990">
    <property type="entry name" value="DUF2231"/>
    <property type="match status" value="1"/>
</dbReference>